<dbReference type="OrthoDB" id="4940902at2759"/>
<accession>A0A2T2ZU49</accession>
<evidence type="ECO:0008006" key="6">
    <source>
        <dbReference type="Google" id="ProtNLM"/>
    </source>
</evidence>
<organism evidence="4 5">
    <name type="scientific">Coniella lustricola</name>
    <dbReference type="NCBI Taxonomy" id="2025994"/>
    <lineage>
        <taxon>Eukaryota</taxon>
        <taxon>Fungi</taxon>
        <taxon>Dikarya</taxon>
        <taxon>Ascomycota</taxon>
        <taxon>Pezizomycotina</taxon>
        <taxon>Sordariomycetes</taxon>
        <taxon>Sordariomycetidae</taxon>
        <taxon>Diaporthales</taxon>
        <taxon>Schizoparmaceae</taxon>
        <taxon>Coniella</taxon>
    </lineage>
</organism>
<proteinExistence type="predicted"/>
<feature type="compositionally biased region" description="Basic and acidic residues" evidence="1">
    <location>
        <begin position="368"/>
        <end position="378"/>
    </location>
</feature>
<evidence type="ECO:0000256" key="3">
    <source>
        <dbReference type="SAM" id="SignalP"/>
    </source>
</evidence>
<feature type="transmembrane region" description="Helical" evidence="2">
    <location>
        <begin position="154"/>
        <end position="178"/>
    </location>
</feature>
<evidence type="ECO:0000256" key="2">
    <source>
        <dbReference type="SAM" id="Phobius"/>
    </source>
</evidence>
<feature type="transmembrane region" description="Helical" evidence="2">
    <location>
        <begin position="43"/>
        <end position="64"/>
    </location>
</feature>
<gene>
    <name evidence="4" type="ORF">BD289DRAFT_168201</name>
</gene>
<keyword evidence="3" id="KW-0732">Signal</keyword>
<keyword evidence="5" id="KW-1185">Reference proteome</keyword>
<evidence type="ECO:0000256" key="1">
    <source>
        <dbReference type="SAM" id="MobiDB-lite"/>
    </source>
</evidence>
<keyword evidence="2" id="KW-0812">Transmembrane</keyword>
<keyword evidence="2" id="KW-1133">Transmembrane helix</keyword>
<sequence length="402" mass="43806">MSRRLSACLVLLRLFQLLAALVPGAMNGWLTEHLYANKLGPSVLVLVVEILVVFVFVYSTLALVILHTHQRSRRTVFLICTICLDVVFCFVDITILSLLSFSGLPSNCSGLTTSIWSKGDKADLPSRGYSTIRFSNEQDGHRGELDKYCSMERGFYFCTVLTILAFVISMILSVMRFFENNYTRNSEIQYLLDEREEILKLELKAQEHELRAYPNAILPSSGAIMPTSHFTADEEAAIEASILASLGRTPATAPYSSAAPPPPPSLQAPSNSRYPSANLPSIPEASARGGSFSSSSSSIQTAEAVSPSSTMSILNPVPSASSSLPLDTDEDDDVLSEMDANMAMVSDGSRYGGQTLTQLPPYSPGTHRTMDGHGDESNELRLSEYVKGETRAQNMKDGGSYQ</sequence>
<feature type="compositionally biased region" description="Polar residues" evidence="1">
    <location>
        <begin position="299"/>
        <end position="325"/>
    </location>
</feature>
<dbReference type="AlphaFoldDB" id="A0A2T2ZU49"/>
<feature type="region of interest" description="Disordered" evidence="1">
    <location>
        <begin position="346"/>
        <end position="378"/>
    </location>
</feature>
<feature type="chain" id="PRO_5015667875" description="MARVEL domain-containing protein" evidence="3">
    <location>
        <begin position="21"/>
        <end position="402"/>
    </location>
</feature>
<reference evidence="4 5" key="1">
    <citation type="journal article" date="2018" name="Mycol. Prog.">
        <title>Coniella lustricola, a new species from submerged detritus.</title>
        <authorList>
            <person name="Raudabaugh D.B."/>
            <person name="Iturriaga T."/>
            <person name="Carver A."/>
            <person name="Mondo S."/>
            <person name="Pangilinan J."/>
            <person name="Lipzen A."/>
            <person name="He G."/>
            <person name="Amirebrahimi M."/>
            <person name="Grigoriev I.V."/>
            <person name="Miller A.N."/>
        </authorList>
    </citation>
    <scope>NUCLEOTIDE SEQUENCE [LARGE SCALE GENOMIC DNA]</scope>
    <source>
        <strain evidence="4 5">B22-T-1</strain>
    </source>
</reference>
<feature type="signal peptide" evidence="3">
    <location>
        <begin position="1"/>
        <end position="20"/>
    </location>
</feature>
<dbReference type="EMBL" id="KZ678693">
    <property type="protein sequence ID" value="PSR76833.1"/>
    <property type="molecule type" value="Genomic_DNA"/>
</dbReference>
<evidence type="ECO:0000313" key="5">
    <source>
        <dbReference type="Proteomes" id="UP000241462"/>
    </source>
</evidence>
<feature type="transmembrane region" description="Helical" evidence="2">
    <location>
        <begin position="76"/>
        <end position="101"/>
    </location>
</feature>
<keyword evidence="2" id="KW-0472">Membrane</keyword>
<protein>
    <recommendedName>
        <fullName evidence="6">MARVEL domain-containing protein</fullName>
    </recommendedName>
</protein>
<name>A0A2T2ZU49_9PEZI</name>
<dbReference type="InParanoid" id="A0A2T2ZU49"/>
<dbReference type="Proteomes" id="UP000241462">
    <property type="component" value="Unassembled WGS sequence"/>
</dbReference>
<feature type="region of interest" description="Disordered" evidence="1">
    <location>
        <begin position="252"/>
        <end position="328"/>
    </location>
</feature>
<evidence type="ECO:0000313" key="4">
    <source>
        <dbReference type="EMBL" id="PSR76833.1"/>
    </source>
</evidence>